<dbReference type="RefSeq" id="WP_247198296.1">
    <property type="nucleotide sequence ID" value="NZ_JALKCG010000001.1"/>
</dbReference>
<keyword evidence="7" id="KW-1185">Reference proteome</keyword>
<dbReference type="Proteomes" id="UP001202867">
    <property type="component" value="Unassembled WGS sequence"/>
</dbReference>
<proteinExistence type="inferred from homology"/>
<organism evidence="6 7">
    <name type="scientific">Ancylobacter koreensis</name>
    <dbReference type="NCBI Taxonomy" id="266121"/>
    <lineage>
        <taxon>Bacteria</taxon>
        <taxon>Pseudomonadati</taxon>
        <taxon>Pseudomonadota</taxon>
        <taxon>Alphaproteobacteria</taxon>
        <taxon>Hyphomicrobiales</taxon>
        <taxon>Xanthobacteraceae</taxon>
        <taxon>Ancylobacter</taxon>
    </lineage>
</organism>
<dbReference type="PANTHER" id="PTHR32308">
    <property type="entry name" value="LYASE BETA SUBUNIT, PUTATIVE (AFU_ORTHOLOGUE AFUA_4G13030)-RELATED"/>
    <property type="match status" value="1"/>
</dbReference>
<evidence type="ECO:0000256" key="4">
    <source>
        <dbReference type="ARBA" id="ARBA00022842"/>
    </source>
</evidence>
<dbReference type="SUPFAM" id="SSF51621">
    <property type="entry name" value="Phosphoenolpyruvate/pyruvate domain"/>
    <property type="match status" value="1"/>
</dbReference>
<dbReference type="GO" id="GO:0016829">
    <property type="term" value="F:lyase activity"/>
    <property type="evidence" value="ECO:0007669"/>
    <property type="project" value="UniProtKB-KW"/>
</dbReference>
<evidence type="ECO:0000256" key="2">
    <source>
        <dbReference type="ARBA" id="ARBA00005568"/>
    </source>
</evidence>
<keyword evidence="4" id="KW-0460">Magnesium</keyword>
<dbReference type="PIRSF" id="PIRSF015582">
    <property type="entry name" value="Cit_lyase_B"/>
    <property type="match status" value="1"/>
</dbReference>
<dbReference type="Pfam" id="PF03328">
    <property type="entry name" value="HpcH_HpaI"/>
    <property type="match status" value="1"/>
</dbReference>
<evidence type="ECO:0000256" key="1">
    <source>
        <dbReference type="ARBA" id="ARBA00001946"/>
    </source>
</evidence>
<sequence>MTRPTPAWRSMLFIPVLNERFLARAAERDADCIQLDLEDAIPPGQKDEARRAVASAAARLAAQGLDVVVRINRPWRQATADIEASVCPQVCCLTLPKVPDASHVRAIAEIVDELERERGMELGHTRFVVMIETAEGLLNMPAIAAAHPRVAGMIVGAEDLAVSLGASPTYDTLYIHNAQAVVAARSAGIQPIGFVGTVADYADEAKFRRTIEQAREMGFTGGFCIHPSQVPILNEVFAPSPGEIDWAQGALGAFEQALAQGLGAVTYRGAMVDLPVADRARAILARAAKLADMRAQRARVA</sequence>
<comment type="similarity">
    <text evidence="2">Belongs to the HpcH/HpaI aldolase family.</text>
</comment>
<gene>
    <name evidence="6" type="ORF">MWN33_01485</name>
</gene>
<dbReference type="PANTHER" id="PTHR32308:SF0">
    <property type="entry name" value="HPCH_HPAI ALDOLASE_CITRATE LYASE DOMAIN-CONTAINING PROTEIN"/>
    <property type="match status" value="1"/>
</dbReference>
<protein>
    <submittedName>
        <fullName evidence="6">CoA ester lyase</fullName>
    </submittedName>
</protein>
<dbReference type="EMBL" id="JALKCG010000001">
    <property type="protein sequence ID" value="MCK0206698.1"/>
    <property type="molecule type" value="Genomic_DNA"/>
</dbReference>
<reference evidence="6 7" key="1">
    <citation type="submission" date="2022-04" db="EMBL/GenBank/DDBJ databases">
        <authorList>
            <person name="Grouzdev D.S."/>
            <person name="Pantiukh K.S."/>
            <person name="Krutkina M.S."/>
        </authorList>
    </citation>
    <scope>NUCLEOTIDE SEQUENCE [LARGE SCALE GENOMIC DNA]</scope>
    <source>
        <strain evidence="6 7">Jip08</strain>
    </source>
</reference>
<evidence type="ECO:0000259" key="5">
    <source>
        <dbReference type="Pfam" id="PF03328"/>
    </source>
</evidence>
<dbReference type="InterPro" id="IPR040442">
    <property type="entry name" value="Pyrv_kinase-like_dom_sf"/>
</dbReference>
<reference evidence="7" key="2">
    <citation type="submission" date="2023-07" db="EMBL/GenBank/DDBJ databases">
        <title>Ancylobacter moscoviensis sp. nov., facultatively methylotrophic bacteria from activated sludge and the reclassification of Starkeya novella (Starkey 1934) Kelly et al. 2000 as Ancylobacter novellus comb. nov., Starkeya koreensis Im et al. 2006 as Ancylobacter koreensis comb.nov., Angulomicrobium tetraedrale Vasil'eva et al. 1986 as Ancylobacter tetraedralis comb. nov., Angulomicrobium amanitiforme Fritz et al. 2004 as Ancylobacter amanitiformis comb. nov. and Methylorhabdus multivorans Doronina et al. 1996 as Ancylobacter multivorans comb. nov. and emended description of the genus Ancylobacter.</title>
        <authorList>
            <person name="Doronina N."/>
            <person name="Chemodurova A."/>
            <person name="Grouzdev D."/>
            <person name="Koziaeva V."/>
            <person name="Shi W."/>
            <person name="Wu L."/>
            <person name="Kaparullina E."/>
        </authorList>
    </citation>
    <scope>NUCLEOTIDE SEQUENCE [LARGE SCALE GENOMIC DNA]</scope>
    <source>
        <strain evidence="7">Jip08</strain>
    </source>
</reference>
<dbReference type="InterPro" id="IPR015813">
    <property type="entry name" value="Pyrv/PenolPyrv_kinase-like_dom"/>
</dbReference>
<feature type="domain" description="HpcH/HpaI aldolase/citrate lyase" evidence="5">
    <location>
        <begin position="9"/>
        <end position="227"/>
    </location>
</feature>
<evidence type="ECO:0000313" key="6">
    <source>
        <dbReference type="EMBL" id="MCK0206698.1"/>
    </source>
</evidence>
<evidence type="ECO:0000256" key="3">
    <source>
        <dbReference type="ARBA" id="ARBA00022723"/>
    </source>
</evidence>
<keyword evidence="3" id="KW-0479">Metal-binding</keyword>
<dbReference type="Gene3D" id="3.20.20.60">
    <property type="entry name" value="Phosphoenolpyruvate-binding domains"/>
    <property type="match status" value="1"/>
</dbReference>
<comment type="cofactor">
    <cofactor evidence="1">
        <name>Mg(2+)</name>
        <dbReference type="ChEBI" id="CHEBI:18420"/>
    </cofactor>
</comment>
<keyword evidence="6" id="KW-0456">Lyase</keyword>
<comment type="caution">
    <text evidence="6">The sequence shown here is derived from an EMBL/GenBank/DDBJ whole genome shotgun (WGS) entry which is preliminary data.</text>
</comment>
<dbReference type="InterPro" id="IPR011206">
    <property type="entry name" value="Citrate_lyase_beta/mcl1/mcl2"/>
</dbReference>
<dbReference type="InterPro" id="IPR005000">
    <property type="entry name" value="Aldolase/citrate-lyase_domain"/>
</dbReference>
<accession>A0ABT0DHD8</accession>
<name>A0ABT0DHD8_9HYPH</name>
<evidence type="ECO:0000313" key="7">
    <source>
        <dbReference type="Proteomes" id="UP001202867"/>
    </source>
</evidence>